<gene>
    <name evidence="11" type="ORF">BKK80_00415</name>
</gene>
<dbReference type="InterPro" id="IPR001036">
    <property type="entry name" value="Acrflvin-R"/>
</dbReference>
<comment type="caution">
    <text evidence="9">Lacks conserved residue(s) required for the propagation of feature annotation.</text>
</comment>
<dbReference type="Proteomes" id="UP000177515">
    <property type="component" value="Chromosome 1"/>
</dbReference>
<dbReference type="InterPro" id="IPR004764">
    <property type="entry name" value="MdtF-like"/>
</dbReference>
<organism evidence="11 12">
    <name type="scientific">Cupriavidus malaysiensis</name>
    <dbReference type="NCBI Taxonomy" id="367825"/>
    <lineage>
        <taxon>Bacteria</taxon>
        <taxon>Pseudomonadati</taxon>
        <taxon>Pseudomonadota</taxon>
        <taxon>Betaproteobacteria</taxon>
        <taxon>Burkholderiales</taxon>
        <taxon>Burkholderiaceae</taxon>
        <taxon>Cupriavidus</taxon>
    </lineage>
</organism>
<protein>
    <recommendedName>
        <fullName evidence="9">Efflux pump membrane transporter</fullName>
    </recommendedName>
</protein>
<dbReference type="Gene3D" id="1.20.1640.10">
    <property type="entry name" value="Multidrug efflux transporter AcrB transmembrane domain"/>
    <property type="match status" value="2"/>
</dbReference>
<feature type="transmembrane region" description="Helical" evidence="9">
    <location>
        <begin position="534"/>
        <end position="551"/>
    </location>
</feature>
<feature type="transmembrane region" description="Helical" evidence="9">
    <location>
        <begin position="868"/>
        <end position="887"/>
    </location>
</feature>
<feature type="transmembrane region" description="Helical" evidence="9">
    <location>
        <begin position="438"/>
        <end position="460"/>
    </location>
</feature>
<reference evidence="11 12" key="1">
    <citation type="submission" date="2016-10" db="EMBL/GenBank/DDBJ databases">
        <title>Complete genome sequences of three Cupriavidus strains isolated from various Malaysian environments.</title>
        <authorList>
            <person name="Abdullah A.A.-A."/>
            <person name="Shafie N.A.H."/>
            <person name="Lau N.S."/>
        </authorList>
    </citation>
    <scope>NUCLEOTIDE SEQUENCE [LARGE SCALE GENOMIC DNA]</scope>
    <source>
        <strain evidence="11 12">USMAA1020</strain>
    </source>
</reference>
<evidence type="ECO:0000256" key="9">
    <source>
        <dbReference type="RuleBase" id="RU364070"/>
    </source>
</evidence>
<dbReference type="InterPro" id="IPR000731">
    <property type="entry name" value="SSD"/>
</dbReference>
<feature type="transmembrane region" description="Helical" evidence="9">
    <location>
        <begin position="340"/>
        <end position="359"/>
    </location>
</feature>
<name>A0ABM6EZR3_9BURK</name>
<feature type="transmembrane region" description="Helical" evidence="9">
    <location>
        <begin position="366"/>
        <end position="386"/>
    </location>
</feature>
<feature type="transmembrane region" description="Helical" evidence="9">
    <location>
        <begin position="965"/>
        <end position="985"/>
    </location>
</feature>
<accession>A0ABM6EZR3</accession>
<keyword evidence="3 9" id="KW-0813">Transport</keyword>
<keyword evidence="7 9" id="KW-1133">Transmembrane helix</keyword>
<keyword evidence="8 9" id="KW-0472">Membrane</keyword>
<dbReference type="RefSeq" id="WP_071068407.1">
    <property type="nucleotide sequence ID" value="NZ_CP017754.1"/>
</dbReference>
<evidence type="ECO:0000256" key="7">
    <source>
        <dbReference type="ARBA" id="ARBA00022989"/>
    </source>
</evidence>
<sequence>MAQFFLRRPAFAWVLAILTVVAGLLALTRIPIAQYPAVAPPTVIIYADYPGASARTVEDRVTAILEQQMHGIPGLLHLDSSSEPGAATVTLAFRQGTDPQLAQVNVRNRVAQAEPLLPETVRRGGVYVDQASSSPFLYVSLVSDGNRLDETALGDFAAGAILPMLRRLPGIGKAEAYGSEYAMRIWFDPDKLNALGLNTEEVEAAIKARNGNVTPGQLGGAPAVPGQPFQATVRPPPALADPEAFGRIVVRGSSADGSAVLLRDVARVEMAAADYRFGSTLDGRPAAAIGLKLADGANVLATSRAVRAALDAASAGFPDGVHYEISYDNAAFVQRSISRVLLTLVEAVVLVFLILYLFLGKLRATLIPVVVVPVSLLGTVACLYALGMSLNAITLFGVVLAIGILVDDAIVVVENVERIMAEHGVSAREAAARSMREVSGALLAVTLVLCAVFVPMAFFGSAVGVIYRHFAVTLAISIAFSLFFALSLTPAMCAGLLRHGAPPAHGPLAWFERRFTALTGRYGRWVAGAQRRRLRWLGAYLALVLACGYGLSQTPSGFLPEEDTGELVVDIELPAGSTQQQTRDLVARLEHWLRAEGYPLKSTFAVIGWGNGGNGEQRANLVLSLTDWAQRGSRQRAAAVLERLSDGLDHWPGRGDAQLFAYNSSALPELGSTSGLDMRLTSAHGASRDALFAARDKLLQAAAADPALREVRATAAQPSSALDLRIDYRKAESFGVAAETIHHALASTLGSRYVDEVTRDGRIRRVILQADAPHRMQPEQLARVHVRNAQGRMVSLASFASMEWGNGETTLERFNGLPSVRISADSGSGYSSGTAMARLSALVRDLGAPFGVRWTGRAFEQLQSGDQAPWLFACSALFIFLCLVALYESWTLPLAVLAVVPAGMVGAAAAIWLGGLPNDVYFKVGLVVVMGLAAKNAILVVEYAQQLRAGGMALGDAAQQAARQRLRPVVMTSLAFILGVVPLVLSSGPGAAAQRAVGTGVLGGMLGATVIGTLAVPLLYALIGKLQRRH</sequence>
<dbReference type="PRINTS" id="PR00702">
    <property type="entry name" value="ACRIFLAVINRP"/>
</dbReference>
<evidence type="ECO:0000256" key="2">
    <source>
        <dbReference type="ARBA" id="ARBA00010942"/>
    </source>
</evidence>
<dbReference type="Pfam" id="PF00873">
    <property type="entry name" value="ACR_tran"/>
    <property type="match status" value="1"/>
</dbReference>
<dbReference type="SUPFAM" id="SSF82693">
    <property type="entry name" value="Multidrug efflux transporter AcrB pore domain, PN1, PN2, PC1 and PC2 subdomains"/>
    <property type="match status" value="3"/>
</dbReference>
<dbReference type="SUPFAM" id="SSF82714">
    <property type="entry name" value="Multidrug efflux transporter AcrB TolC docking domain, DN and DC subdomains"/>
    <property type="match status" value="2"/>
</dbReference>
<dbReference type="Gene3D" id="3.30.2090.10">
    <property type="entry name" value="Multidrug efflux transporter AcrB TolC docking domain, DN and DC subdomains"/>
    <property type="match status" value="2"/>
</dbReference>
<dbReference type="InterPro" id="IPR027463">
    <property type="entry name" value="AcrB_DN_DC_subdom"/>
</dbReference>
<keyword evidence="12" id="KW-1185">Reference proteome</keyword>
<keyword evidence="4" id="KW-1003">Cell membrane</keyword>
<keyword evidence="6 9" id="KW-0812">Transmembrane</keyword>
<evidence type="ECO:0000259" key="10">
    <source>
        <dbReference type="PROSITE" id="PS50156"/>
    </source>
</evidence>
<evidence type="ECO:0000256" key="3">
    <source>
        <dbReference type="ARBA" id="ARBA00022448"/>
    </source>
</evidence>
<keyword evidence="5 9" id="KW-0997">Cell inner membrane</keyword>
<feature type="transmembrane region" description="Helical" evidence="9">
    <location>
        <begin position="466"/>
        <end position="488"/>
    </location>
</feature>
<feature type="domain" description="SSD" evidence="10">
    <location>
        <begin position="369"/>
        <end position="495"/>
    </location>
</feature>
<feature type="transmembrane region" description="Helical" evidence="9">
    <location>
        <begin position="894"/>
        <end position="914"/>
    </location>
</feature>
<evidence type="ECO:0000256" key="5">
    <source>
        <dbReference type="ARBA" id="ARBA00022519"/>
    </source>
</evidence>
<feature type="transmembrane region" description="Helical" evidence="9">
    <location>
        <begin position="997"/>
        <end position="1023"/>
    </location>
</feature>
<feature type="transmembrane region" description="Helical" evidence="9">
    <location>
        <begin position="920"/>
        <end position="944"/>
    </location>
</feature>
<dbReference type="SUPFAM" id="SSF82866">
    <property type="entry name" value="Multidrug efflux transporter AcrB transmembrane domain"/>
    <property type="match status" value="2"/>
</dbReference>
<dbReference type="PANTHER" id="PTHR32063">
    <property type="match status" value="1"/>
</dbReference>
<evidence type="ECO:0000313" key="11">
    <source>
        <dbReference type="EMBL" id="AOZ04470.1"/>
    </source>
</evidence>
<evidence type="ECO:0000256" key="8">
    <source>
        <dbReference type="ARBA" id="ARBA00023136"/>
    </source>
</evidence>
<dbReference type="PANTHER" id="PTHR32063:SF10">
    <property type="entry name" value="EFFLUX PUMP MEMBRANE TRANSPORTER"/>
    <property type="match status" value="1"/>
</dbReference>
<dbReference type="PROSITE" id="PS50156">
    <property type="entry name" value="SSD"/>
    <property type="match status" value="1"/>
</dbReference>
<comment type="subcellular location">
    <subcellularLocation>
        <location evidence="1 9">Cell inner membrane</location>
        <topology evidence="1 9">Multi-pass membrane protein</topology>
    </subcellularLocation>
</comment>
<dbReference type="Gene3D" id="3.30.70.1440">
    <property type="entry name" value="Multidrug efflux transporter AcrB pore domain"/>
    <property type="match status" value="1"/>
</dbReference>
<feature type="transmembrane region" description="Helical" evidence="9">
    <location>
        <begin position="392"/>
        <end position="413"/>
    </location>
</feature>
<evidence type="ECO:0000313" key="12">
    <source>
        <dbReference type="Proteomes" id="UP000177515"/>
    </source>
</evidence>
<comment type="similarity">
    <text evidence="2 9">Belongs to the resistance-nodulation-cell division (RND) (TC 2.A.6) family.</text>
</comment>
<evidence type="ECO:0000256" key="1">
    <source>
        <dbReference type="ARBA" id="ARBA00004429"/>
    </source>
</evidence>
<dbReference type="NCBIfam" id="TIGR00915">
    <property type="entry name" value="2A0602"/>
    <property type="match status" value="1"/>
</dbReference>
<dbReference type="EMBL" id="CP017754">
    <property type="protein sequence ID" value="AOZ04470.1"/>
    <property type="molecule type" value="Genomic_DNA"/>
</dbReference>
<dbReference type="Gene3D" id="3.30.70.1320">
    <property type="entry name" value="Multidrug efflux transporter AcrB pore domain like"/>
    <property type="match status" value="1"/>
</dbReference>
<evidence type="ECO:0000256" key="6">
    <source>
        <dbReference type="ARBA" id="ARBA00022692"/>
    </source>
</evidence>
<proteinExistence type="inferred from homology"/>
<dbReference type="Gene3D" id="3.30.70.1430">
    <property type="entry name" value="Multidrug efflux transporter AcrB pore domain"/>
    <property type="match status" value="2"/>
</dbReference>
<evidence type="ECO:0000256" key="4">
    <source>
        <dbReference type="ARBA" id="ARBA00022475"/>
    </source>
</evidence>